<evidence type="ECO:0000313" key="1">
    <source>
        <dbReference type="EMBL" id="ASF44258.1"/>
    </source>
</evidence>
<dbReference type="AlphaFoldDB" id="A0A1Z4BSM0"/>
<gene>
    <name evidence="1" type="ORF">CBG49_14785</name>
</gene>
<dbReference type="KEGG" id="capn:CBG49_14785"/>
<dbReference type="Proteomes" id="UP000197007">
    <property type="component" value="Chromosome"/>
</dbReference>
<sequence length="69" mass="7753">MRNIGDTIKAVKNIVPPIISTALLYLKLSLVCKRLLNNISQNTKGLIITQIKHQIPNNKVTFFISIIHS</sequence>
<accession>A0A1Z4BSM0</accession>
<reference evidence="2" key="1">
    <citation type="submission" date="2017-06" db="EMBL/GenBank/DDBJ databases">
        <title>Complete genome sequence of Capnocytophaga sp. KCOM 1579 (=ChDC OS43) isolated from a human refractory periapical abscess lesion.</title>
        <authorList>
            <person name="Kook J.-K."/>
            <person name="Park S.-N."/>
            <person name="Lim Y.K."/>
            <person name="Roh H."/>
        </authorList>
    </citation>
    <scope>NUCLEOTIDE SEQUENCE [LARGE SCALE GENOMIC DNA]</scope>
    <source>
        <strain evidence="2">ChDC OS43</strain>
    </source>
</reference>
<protein>
    <submittedName>
        <fullName evidence="1">Uncharacterized protein</fullName>
    </submittedName>
</protein>
<evidence type="ECO:0000313" key="2">
    <source>
        <dbReference type="Proteomes" id="UP000197007"/>
    </source>
</evidence>
<organism evidence="1 2">
    <name type="scientific">Capnocytophaga endodontalis</name>
    <dbReference type="NCBI Taxonomy" id="2708117"/>
    <lineage>
        <taxon>Bacteria</taxon>
        <taxon>Pseudomonadati</taxon>
        <taxon>Bacteroidota</taxon>
        <taxon>Flavobacteriia</taxon>
        <taxon>Flavobacteriales</taxon>
        <taxon>Flavobacteriaceae</taxon>
        <taxon>Capnocytophaga</taxon>
    </lineage>
</organism>
<proteinExistence type="predicted"/>
<dbReference type="EMBL" id="CP022022">
    <property type="protein sequence ID" value="ASF44258.1"/>
    <property type="molecule type" value="Genomic_DNA"/>
</dbReference>
<keyword evidence="2" id="KW-1185">Reference proteome</keyword>
<name>A0A1Z4BSM0_9FLAO</name>